<dbReference type="Proteomes" id="UP000229055">
    <property type="component" value="Chromosome"/>
</dbReference>
<reference evidence="2" key="1">
    <citation type="submission" date="2016-10" db="EMBL/GenBank/DDBJ databases">
        <authorList>
            <person name="Chevignon G."/>
        </authorList>
    </citation>
    <scope>NUCLEOTIDE SEQUENCE [LARGE SCALE GENOMIC DNA]</scope>
    <source>
        <strain evidence="2">ZA17</strain>
    </source>
</reference>
<accession>A0A2D3TBU9</accession>
<evidence type="ECO:0000313" key="2">
    <source>
        <dbReference type="Proteomes" id="UP000229055"/>
    </source>
</evidence>
<name>A0A2D3TBU9_9ENTR</name>
<protein>
    <submittedName>
        <fullName evidence="1">Uncharacterized protein</fullName>
    </submittedName>
</protein>
<proteinExistence type="predicted"/>
<gene>
    <name evidence="1" type="ORF">BJP43_02000</name>
</gene>
<sequence>MDQLKSFMDNYFFESEIKENESIEYTRFSEVDTEGYEETWKNSRQREKVFVVDTLMKKKERSFSIKTSRRAF</sequence>
<reference evidence="2" key="2">
    <citation type="submission" date="2017-11" db="EMBL/GenBank/DDBJ databases">
        <title>PacBio sequencing of new strain of the secondary endosymbiont Candidatus Hamiltonella defensa.</title>
        <authorList>
            <person name="Strand M.R."/>
            <person name="Oliver K."/>
        </authorList>
    </citation>
    <scope>NUCLEOTIDE SEQUENCE [LARGE SCALE GENOMIC DNA]</scope>
    <source>
        <strain evidence="2">ZA17</strain>
    </source>
</reference>
<evidence type="ECO:0000313" key="1">
    <source>
        <dbReference type="EMBL" id="ATW33259.1"/>
    </source>
</evidence>
<dbReference type="GeneID" id="66260403"/>
<dbReference type="EMBL" id="CP017613">
    <property type="protein sequence ID" value="ATW33259.1"/>
    <property type="molecule type" value="Genomic_DNA"/>
</dbReference>
<dbReference type="AlphaFoldDB" id="A0A2D3TBU9"/>
<dbReference type="RefSeq" id="WP_012738230.1">
    <property type="nucleotide sequence ID" value="NZ_CADIJI010000004.1"/>
</dbReference>
<organism evidence="1 2">
    <name type="scientific">Candidatus Williamhamiltonella defendens</name>
    <dbReference type="NCBI Taxonomy" id="138072"/>
    <lineage>
        <taxon>Bacteria</taxon>
        <taxon>Pseudomonadati</taxon>
        <taxon>Pseudomonadota</taxon>
        <taxon>Gammaproteobacteria</taxon>
        <taxon>Enterobacterales</taxon>
        <taxon>Enterobacteriaceae</taxon>
        <taxon>aphid secondary symbionts</taxon>
        <taxon>Candidatus Williamhamiltonella</taxon>
    </lineage>
</organism>